<keyword evidence="10 17" id="KW-0560">Oxidoreductase</keyword>
<evidence type="ECO:0000313" key="18">
    <source>
        <dbReference type="EMBL" id="ASB39289.1"/>
    </source>
</evidence>
<evidence type="ECO:0000313" key="20">
    <source>
        <dbReference type="Proteomes" id="UP000196710"/>
    </source>
</evidence>
<gene>
    <name evidence="17" type="primary">queH</name>
    <name evidence="18" type="ORF">ADH66_00620</name>
    <name evidence="19" type="ORF">I5Q82_10610</name>
</gene>
<dbReference type="KEGG" id="amur:ADH66_00620"/>
<evidence type="ECO:0000256" key="9">
    <source>
        <dbReference type="ARBA" id="ARBA00022785"/>
    </source>
</evidence>
<keyword evidence="12 17" id="KW-0411">Iron-sulfur</keyword>
<evidence type="ECO:0000256" key="11">
    <source>
        <dbReference type="ARBA" id="ARBA00023004"/>
    </source>
</evidence>
<dbReference type="InterPro" id="IPR003828">
    <property type="entry name" value="QueH"/>
</dbReference>
<proteinExistence type="inferred from homology"/>
<evidence type="ECO:0000256" key="6">
    <source>
        <dbReference type="ARBA" id="ARBA00022485"/>
    </source>
</evidence>
<dbReference type="GO" id="GO:0051539">
    <property type="term" value="F:4 iron, 4 sulfur cluster binding"/>
    <property type="evidence" value="ECO:0007669"/>
    <property type="project" value="UniProtKB-UniRule"/>
</dbReference>
<dbReference type="Pfam" id="PF02677">
    <property type="entry name" value="QueH"/>
    <property type="match status" value="1"/>
</dbReference>
<keyword evidence="11 17" id="KW-0408">Iron</keyword>
<keyword evidence="20" id="KW-1185">Reference proteome</keyword>
<keyword evidence="6 17" id="KW-0004">4Fe-4S</keyword>
<feature type="disulfide bond" description="Redox-active" evidence="17">
    <location>
        <begin position="194"/>
        <end position="196"/>
    </location>
</feature>
<evidence type="ECO:0000256" key="16">
    <source>
        <dbReference type="ARBA" id="ARBA00047415"/>
    </source>
</evidence>
<dbReference type="GO" id="GO:0052693">
    <property type="term" value="F:epoxyqueuosine reductase activity"/>
    <property type="evidence" value="ECO:0007669"/>
    <property type="project" value="UniProtKB-UniRule"/>
</dbReference>
<dbReference type="PANTHER" id="PTHR36701:SF1">
    <property type="entry name" value="EPOXYQUEUOSINE REDUCTASE QUEH"/>
    <property type="match status" value="1"/>
</dbReference>
<evidence type="ECO:0000256" key="12">
    <source>
        <dbReference type="ARBA" id="ARBA00023014"/>
    </source>
</evidence>
<dbReference type="GO" id="GO:0046872">
    <property type="term" value="F:metal ion binding"/>
    <property type="evidence" value="ECO:0007669"/>
    <property type="project" value="UniProtKB-KW"/>
</dbReference>
<evidence type="ECO:0000256" key="1">
    <source>
        <dbReference type="ARBA" id="ARBA00002268"/>
    </source>
</evidence>
<evidence type="ECO:0000256" key="8">
    <source>
        <dbReference type="ARBA" id="ARBA00022723"/>
    </source>
</evidence>
<comment type="pathway">
    <text evidence="2 17">tRNA modification; tRNA-queuosine biosynthesis.</text>
</comment>
<comment type="function">
    <text evidence="1 17">Catalyzes the conversion of epoxyqueuosine (oQ) to queuosine (Q), which is a hypermodified base found in the wobble positions of tRNA(Asp), tRNA(Asn), tRNA(His) and tRNA(Tyr).</text>
</comment>
<dbReference type="HAMAP" id="MF_02089">
    <property type="entry name" value="QueH"/>
    <property type="match status" value="1"/>
</dbReference>
<evidence type="ECO:0000313" key="19">
    <source>
        <dbReference type="EMBL" id="QQR28578.1"/>
    </source>
</evidence>
<evidence type="ECO:0000256" key="7">
    <source>
        <dbReference type="ARBA" id="ARBA00022694"/>
    </source>
</evidence>
<evidence type="ECO:0000256" key="15">
    <source>
        <dbReference type="ARBA" id="ARBA00031446"/>
    </source>
</evidence>
<accession>A0A1Z2XLH7</accession>
<feature type="binding site" evidence="17">
    <location>
        <position position="115"/>
    </location>
    <ligand>
        <name>[4Fe-4S] cluster</name>
        <dbReference type="ChEBI" id="CHEBI:49883"/>
    </ligand>
</feature>
<keyword evidence="7 17" id="KW-0819">tRNA processing</keyword>
<keyword evidence="14 17" id="KW-0676">Redox-active center</keyword>
<comment type="similarity">
    <text evidence="3 17">Belongs to the QueH family.</text>
</comment>
<evidence type="ECO:0000256" key="4">
    <source>
        <dbReference type="ARBA" id="ARBA00012622"/>
    </source>
</evidence>
<organism evidence="19 21">
    <name type="scientific">Acutalibacter muris</name>
    <dbReference type="NCBI Taxonomy" id="1796620"/>
    <lineage>
        <taxon>Bacteria</taxon>
        <taxon>Bacillati</taxon>
        <taxon>Bacillota</taxon>
        <taxon>Clostridia</taxon>
        <taxon>Eubacteriales</taxon>
        <taxon>Acutalibacteraceae</taxon>
        <taxon>Acutalibacter</taxon>
    </lineage>
</organism>
<reference evidence="20" key="2">
    <citation type="submission" date="2017-05" db="EMBL/GenBank/DDBJ databases">
        <title>Improved OligoMM genomes.</title>
        <authorList>
            <person name="Garzetti D."/>
        </authorList>
    </citation>
    <scope>NUCLEOTIDE SEQUENCE [LARGE SCALE GENOMIC DNA]</scope>
    <source>
        <strain evidence="20">KB18</strain>
    </source>
</reference>
<evidence type="ECO:0000256" key="5">
    <source>
        <dbReference type="ARBA" id="ARBA00016895"/>
    </source>
</evidence>
<evidence type="ECO:0000256" key="3">
    <source>
        <dbReference type="ARBA" id="ARBA00008207"/>
    </source>
</evidence>
<name>A0A1Z2XLH7_9FIRM</name>
<reference evidence="19 21" key="3">
    <citation type="submission" date="2020-11" db="EMBL/GenBank/DDBJ databases">
        <title>Closed and high quality bacterial genomes of the OMM12 community.</title>
        <authorList>
            <person name="Marbouty M."/>
            <person name="Lamy-Besnier Q."/>
            <person name="Debarbieux L."/>
            <person name="Koszul R."/>
        </authorList>
    </citation>
    <scope>NUCLEOTIDE SEQUENCE [LARGE SCALE GENOMIC DNA]</scope>
    <source>
        <strain evidence="19 21">KB18</strain>
    </source>
</reference>
<evidence type="ECO:0000256" key="10">
    <source>
        <dbReference type="ARBA" id="ARBA00023002"/>
    </source>
</evidence>
<comment type="catalytic activity">
    <reaction evidence="16 17">
        <text>epoxyqueuosine(34) in tRNA + AH2 = queuosine(34) in tRNA + A + H2O</text>
        <dbReference type="Rhea" id="RHEA:32159"/>
        <dbReference type="Rhea" id="RHEA-COMP:18571"/>
        <dbReference type="Rhea" id="RHEA-COMP:18582"/>
        <dbReference type="ChEBI" id="CHEBI:13193"/>
        <dbReference type="ChEBI" id="CHEBI:15377"/>
        <dbReference type="ChEBI" id="CHEBI:17499"/>
        <dbReference type="ChEBI" id="CHEBI:194431"/>
        <dbReference type="ChEBI" id="CHEBI:194443"/>
        <dbReference type="EC" id="1.17.99.6"/>
    </reaction>
</comment>
<dbReference type="EMBL" id="CP065321">
    <property type="protein sequence ID" value="QQR28578.1"/>
    <property type="molecule type" value="Genomic_DNA"/>
</dbReference>
<sequence length="218" mass="25159">MTNKRNYAKELERLIEGLGGRTPTLLLHACCAPCSSASLEYLAKHFSISLLYYNPNISPIEEYEKRLYELRRLVRELSVEHTVSLVPCEYRGEDFVRMARGLEGEAEGGRRCRACYRLRLEEAARAAKERGLEYFTTTLTISPLKNAAAINRIGEELAEKYGVKHLPSDFKKKDGYKRSIELSKEYGLYRQDYCGCVYSKRERDRRNKERTDKLAGNP</sequence>
<reference evidence="18" key="1">
    <citation type="journal article" date="2017" name="Genome Announc.">
        <title>High-Quality Whole-Genome Sequences of the Oligo-Mouse-Microbiota Bacterial Community.</title>
        <authorList>
            <person name="Garzetti D."/>
            <person name="Brugiroux S."/>
            <person name="Bunk B."/>
            <person name="Pukall R."/>
            <person name="McCoy K.D."/>
            <person name="Macpherson A.J."/>
            <person name="Stecher B."/>
        </authorList>
    </citation>
    <scope>NUCLEOTIDE SEQUENCE</scope>
    <source>
        <strain evidence="18">KB18</strain>
    </source>
</reference>
<dbReference type="Proteomes" id="UP000196710">
    <property type="component" value="Chromosome"/>
</dbReference>
<dbReference type="PANTHER" id="PTHR36701">
    <property type="entry name" value="EPOXYQUEUOSINE REDUCTASE QUEH"/>
    <property type="match status" value="1"/>
</dbReference>
<dbReference type="Proteomes" id="UP000596035">
    <property type="component" value="Chromosome"/>
</dbReference>
<evidence type="ECO:0000256" key="17">
    <source>
        <dbReference type="HAMAP-Rule" id="MF_02089"/>
    </source>
</evidence>
<evidence type="ECO:0000256" key="13">
    <source>
        <dbReference type="ARBA" id="ARBA00023157"/>
    </source>
</evidence>
<dbReference type="GO" id="GO:0008616">
    <property type="term" value="P:tRNA queuosine(34) biosynthetic process"/>
    <property type="evidence" value="ECO:0007669"/>
    <property type="project" value="UniProtKB-UniRule"/>
</dbReference>
<evidence type="ECO:0000313" key="21">
    <source>
        <dbReference type="Proteomes" id="UP000596035"/>
    </source>
</evidence>
<keyword evidence="13 17" id="KW-1015">Disulfide bond</keyword>
<feature type="binding site" evidence="17">
    <location>
        <position position="31"/>
    </location>
    <ligand>
        <name>[4Fe-4S] cluster</name>
        <dbReference type="ChEBI" id="CHEBI:49883"/>
    </ligand>
</feature>
<keyword evidence="8 17" id="KW-0479">Metal-binding</keyword>
<protein>
    <recommendedName>
        <fullName evidence="5 17">Epoxyqueuosine reductase QueH</fullName>
        <ecNumber evidence="4 17">1.17.99.6</ecNumber>
    </recommendedName>
    <alternativeName>
        <fullName evidence="15 17">Queuosine biosynthesis protein QueH</fullName>
    </alternativeName>
</protein>
<dbReference type="EC" id="1.17.99.6" evidence="4 17"/>
<feature type="binding site" evidence="17">
    <location>
        <position position="30"/>
    </location>
    <ligand>
        <name>[4Fe-4S] cluster</name>
        <dbReference type="ChEBI" id="CHEBI:49883"/>
    </ligand>
</feature>
<evidence type="ECO:0000256" key="14">
    <source>
        <dbReference type="ARBA" id="ARBA00023284"/>
    </source>
</evidence>
<dbReference type="EMBL" id="CP021422">
    <property type="protein sequence ID" value="ASB39289.1"/>
    <property type="molecule type" value="Genomic_DNA"/>
</dbReference>
<keyword evidence="9 17" id="KW-0671">Queuosine biosynthesis</keyword>
<feature type="binding site" evidence="17">
    <location>
        <position position="112"/>
    </location>
    <ligand>
        <name>[4Fe-4S] cluster</name>
        <dbReference type="ChEBI" id="CHEBI:49883"/>
    </ligand>
</feature>
<evidence type="ECO:0000256" key="2">
    <source>
        <dbReference type="ARBA" id="ARBA00004691"/>
    </source>
</evidence>
<dbReference type="AlphaFoldDB" id="A0A1Z2XLH7"/>
<dbReference type="RefSeq" id="WP_066537027.1">
    <property type="nucleotide sequence ID" value="NZ_CP021422.1"/>
</dbReference>